<dbReference type="RefSeq" id="WP_094484926.1">
    <property type="nucleotide sequence ID" value="NZ_NOXX01000083.1"/>
</dbReference>
<name>A0A256A8J0_9FLAO</name>
<dbReference type="EMBL" id="NOXX01000083">
    <property type="protein sequence ID" value="OYQ50016.1"/>
    <property type="molecule type" value="Genomic_DNA"/>
</dbReference>
<keyword evidence="7" id="KW-0812">Transmembrane</keyword>
<evidence type="ECO:0000313" key="8">
    <source>
        <dbReference type="EMBL" id="OYQ50016.1"/>
    </source>
</evidence>
<dbReference type="Proteomes" id="UP000216035">
    <property type="component" value="Unassembled WGS sequence"/>
</dbReference>
<keyword evidence="4 8" id="KW-0808">Transferase</keyword>
<evidence type="ECO:0000256" key="6">
    <source>
        <dbReference type="ARBA" id="ARBA00023315"/>
    </source>
</evidence>
<dbReference type="Pfam" id="PF03279">
    <property type="entry name" value="Lip_A_acyltrans"/>
    <property type="match status" value="1"/>
</dbReference>
<evidence type="ECO:0000256" key="4">
    <source>
        <dbReference type="ARBA" id="ARBA00022679"/>
    </source>
</evidence>
<protein>
    <submittedName>
        <fullName evidence="8">Lipid A biosynthesis acyltransferase</fullName>
    </submittedName>
</protein>
<gene>
    <name evidence="8" type="ORF">CHX27_01060</name>
</gene>
<dbReference type="InterPro" id="IPR004960">
    <property type="entry name" value="LipA_acyltrans"/>
</dbReference>
<feature type="transmembrane region" description="Helical" evidence="7">
    <location>
        <begin position="20"/>
        <end position="39"/>
    </location>
</feature>
<dbReference type="AlphaFoldDB" id="A0A256A8J0"/>
<sequence>MQLLAYCLAYPLLWFVSKLPFPVFYALSDLIYFLVYRVFGYRKATVRKNLALALPHKSEAERRVIEKEFFKHMCDMFMEMVKSMSISDEEMKRRFIFTNLELATEYEKRGKSIILMCAHYASWEWLMVMSNYITFESYAIYKKIGNRYFDSLVQKIRGRHNAKLIESKSSIGTMELHKKNGVKAFYGFASDQSPQLTKAKYWDTFMGIEVPVYTGAEMLAKRLDMNMLFVKVEKVKRGFYQATLVPLVEEPKKMPDYEITGMYLREVEKQILQKPEHYFWTHKRWKHIGKKRISSKKSTSTQF</sequence>
<keyword evidence="7" id="KW-1133">Transmembrane helix</keyword>
<comment type="subcellular location">
    <subcellularLocation>
        <location evidence="1">Cell inner membrane</location>
    </subcellularLocation>
</comment>
<evidence type="ECO:0000256" key="2">
    <source>
        <dbReference type="ARBA" id="ARBA00022475"/>
    </source>
</evidence>
<evidence type="ECO:0000313" key="9">
    <source>
        <dbReference type="Proteomes" id="UP000216035"/>
    </source>
</evidence>
<dbReference type="PIRSF" id="PIRSF026649">
    <property type="entry name" value="MsbB"/>
    <property type="match status" value="1"/>
</dbReference>
<reference evidence="8 9" key="1">
    <citation type="submission" date="2017-07" db="EMBL/GenBank/DDBJ databases">
        <title>Flavobacterium cyanobacteriorum sp. nov., isolated from cyanobacterial aggregates in a eutrophic lake.</title>
        <authorList>
            <person name="Cai H."/>
        </authorList>
    </citation>
    <scope>NUCLEOTIDE SEQUENCE [LARGE SCALE GENOMIC DNA]</scope>
    <source>
        <strain evidence="8 9">TH167</strain>
    </source>
</reference>
<keyword evidence="5 7" id="KW-0472">Membrane</keyword>
<keyword evidence="6 8" id="KW-0012">Acyltransferase</keyword>
<evidence type="ECO:0000256" key="7">
    <source>
        <dbReference type="SAM" id="Phobius"/>
    </source>
</evidence>
<evidence type="ECO:0000256" key="1">
    <source>
        <dbReference type="ARBA" id="ARBA00004533"/>
    </source>
</evidence>
<dbReference type="CDD" id="cd07984">
    <property type="entry name" value="LPLAT_LABLAT-like"/>
    <property type="match status" value="1"/>
</dbReference>
<dbReference type="GO" id="GO:0009247">
    <property type="term" value="P:glycolipid biosynthetic process"/>
    <property type="evidence" value="ECO:0007669"/>
    <property type="project" value="UniProtKB-ARBA"/>
</dbReference>
<evidence type="ECO:0000256" key="3">
    <source>
        <dbReference type="ARBA" id="ARBA00022519"/>
    </source>
</evidence>
<keyword evidence="2" id="KW-1003">Cell membrane</keyword>
<dbReference type="OrthoDB" id="9801955at2"/>
<dbReference type="PANTHER" id="PTHR30606:SF10">
    <property type="entry name" value="PHOSPHATIDYLINOSITOL MANNOSIDE ACYLTRANSFERASE"/>
    <property type="match status" value="1"/>
</dbReference>
<keyword evidence="9" id="KW-1185">Reference proteome</keyword>
<dbReference type="GO" id="GO:0016746">
    <property type="term" value="F:acyltransferase activity"/>
    <property type="evidence" value="ECO:0007669"/>
    <property type="project" value="UniProtKB-KW"/>
</dbReference>
<proteinExistence type="predicted"/>
<dbReference type="PANTHER" id="PTHR30606">
    <property type="entry name" value="LIPID A BIOSYNTHESIS LAUROYL ACYLTRANSFERASE"/>
    <property type="match status" value="1"/>
</dbReference>
<organism evidence="8 9">
    <name type="scientific">Flavobacterium aurantiibacter</name>
    <dbReference type="NCBI Taxonomy" id="2023067"/>
    <lineage>
        <taxon>Bacteria</taxon>
        <taxon>Pseudomonadati</taxon>
        <taxon>Bacteroidota</taxon>
        <taxon>Flavobacteriia</taxon>
        <taxon>Flavobacteriales</taxon>
        <taxon>Flavobacteriaceae</taxon>
        <taxon>Flavobacterium</taxon>
    </lineage>
</organism>
<keyword evidence="3" id="KW-0997">Cell inner membrane</keyword>
<dbReference type="GO" id="GO:0005886">
    <property type="term" value="C:plasma membrane"/>
    <property type="evidence" value="ECO:0007669"/>
    <property type="project" value="UniProtKB-SubCell"/>
</dbReference>
<accession>A0A256A8J0</accession>
<comment type="caution">
    <text evidence="8">The sequence shown here is derived from an EMBL/GenBank/DDBJ whole genome shotgun (WGS) entry which is preliminary data.</text>
</comment>
<evidence type="ECO:0000256" key="5">
    <source>
        <dbReference type="ARBA" id="ARBA00023136"/>
    </source>
</evidence>